<evidence type="ECO:0000313" key="2">
    <source>
        <dbReference type="Proteomes" id="UP000290649"/>
    </source>
</evidence>
<dbReference type="EMBL" id="QOUX01000046">
    <property type="protein sequence ID" value="RXI98426.1"/>
    <property type="molecule type" value="Genomic_DNA"/>
</dbReference>
<organism evidence="1 2">
    <name type="scientific">Anaerobacillus alkaliphilus</name>
    <dbReference type="NCBI Taxonomy" id="1548597"/>
    <lineage>
        <taxon>Bacteria</taxon>
        <taxon>Bacillati</taxon>
        <taxon>Bacillota</taxon>
        <taxon>Bacilli</taxon>
        <taxon>Bacillales</taxon>
        <taxon>Bacillaceae</taxon>
        <taxon>Anaerobacillus</taxon>
    </lineage>
</organism>
<accession>A0A4Q0VPM2</accession>
<keyword evidence="2" id="KW-1185">Reference proteome</keyword>
<evidence type="ECO:0000313" key="1">
    <source>
        <dbReference type="EMBL" id="RXI98426.1"/>
    </source>
</evidence>
<protein>
    <submittedName>
        <fullName evidence="1">Uncharacterized protein</fullName>
    </submittedName>
</protein>
<gene>
    <name evidence="1" type="ORF">DS745_19060</name>
</gene>
<name>A0A4Q0VPM2_9BACI</name>
<reference evidence="1 2" key="1">
    <citation type="journal article" date="2019" name="Int. J. Syst. Evol. Microbiol.">
        <title>Anaerobacillus alkaliphilus sp. nov., a novel alkaliphilic and moderately halophilic bacterium.</title>
        <authorList>
            <person name="Borsodi A.K."/>
            <person name="Aszalos J.M."/>
            <person name="Bihari P."/>
            <person name="Nagy I."/>
            <person name="Schumann P."/>
            <person name="Sproer C."/>
            <person name="Kovacs A.L."/>
            <person name="Boka K."/>
            <person name="Dobosy P."/>
            <person name="Ovari M."/>
            <person name="Szili-Kovacs T."/>
            <person name="Toth E."/>
        </authorList>
    </citation>
    <scope>NUCLEOTIDE SEQUENCE [LARGE SCALE GENOMIC DNA]</scope>
    <source>
        <strain evidence="1 2">B16-10</strain>
    </source>
</reference>
<comment type="caution">
    <text evidence="1">The sequence shown here is derived from an EMBL/GenBank/DDBJ whole genome shotgun (WGS) entry which is preliminary data.</text>
</comment>
<sequence length="76" mass="8865">MKKNMFLSMVLVFFSTLFLLTFLAGGLYLFDKLARPNAVSVEAETLHRQTLMHSTIDKLLRFRENDVAVFFSFKRT</sequence>
<proteinExistence type="predicted"/>
<dbReference type="RefSeq" id="WP_129079783.1">
    <property type="nucleotide sequence ID" value="NZ_QOUX01000046.1"/>
</dbReference>
<dbReference type="Proteomes" id="UP000290649">
    <property type="component" value="Unassembled WGS sequence"/>
</dbReference>
<dbReference type="AlphaFoldDB" id="A0A4Q0VPM2"/>